<keyword evidence="6" id="KW-1185">Reference proteome</keyword>
<reference evidence="6" key="2">
    <citation type="submission" date="2015-01" db="EMBL/GenBank/DDBJ databases">
        <title>Evolutionary Origins and Diversification of the Mycorrhizal Mutualists.</title>
        <authorList>
            <consortium name="DOE Joint Genome Institute"/>
            <consortium name="Mycorrhizal Genomics Consortium"/>
            <person name="Kohler A."/>
            <person name="Kuo A."/>
            <person name="Nagy L.G."/>
            <person name="Floudas D."/>
            <person name="Copeland A."/>
            <person name="Barry K.W."/>
            <person name="Cichocki N."/>
            <person name="Veneault-Fourrey C."/>
            <person name="LaButti K."/>
            <person name="Lindquist E.A."/>
            <person name="Lipzen A."/>
            <person name="Lundell T."/>
            <person name="Morin E."/>
            <person name="Murat C."/>
            <person name="Riley R."/>
            <person name="Ohm R."/>
            <person name="Sun H."/>
            <person name="Tunlid A."/>
            <person name="Henrissat B."/>
            <person name="Grigoriev I.V."/>
            <person name="Hibbett D.S."/>
            <person name="Martin F."/>
        </authorList>
    </citation>
    <scope>NUCLEOTIDE SEQUENCE [LARGE SCALE GENOMIC DNA]</scope>
    <source>
        <strain evidence="6">Marx 270</strain>
    </source>
</reference>
<evidence type="ECO:0000256" key="3">
    <source>
        <dbReference type="SAM" id="MobiDB-lite"/>
    </source>
</evidence>
<dbReference type="InParanoid" id="A0A0C3NYF0"/>
<gene>
    <name evidence="5" type="ORF">M404DRAFT_78577</name>
</gene>
<name>A0A0C3NYF0_PISTI</name>
<keyword evidence="1" id="KW-0863">Zinc-finger</keyword>
<dbReference type="InterPro" id="IPR001878">
    <property type="entry name" value="Znf_CCHC"/>
</dbReference>
<evidence type="ECO:0000256" key="2">
    <source>
        <dbReference type="SAM" id="Coils"/>
    </source>
</evidence>
<evidence type="ECO:0000256" key="1">
    <source>
        <dbReference type="PROSITE-ProRule" id="PRU00047"/>
    </source>
</evidence>
<reference evidence="5 6" key="1">
    <citation type="submission" date="2014-04" db="EMBL/GenBank/DDBJ databases">
        <authorList>
            <consortium name="DOE Joint Genome Institute"/>
            <person name="Kuo A."/>
            <person name="Kohler A."/>
            <person name="Costa M.D."/>
            <person name="Nagy L.G."/>
            <person name="Floudas D."/>
            <person name="Copeland A."/>
            <person name="Barry K.W."/>
            <person name="Cichocki N."/>
            <person name="Veneault-Fourrey C."/>
            <person name="LaButti K."/>
            <person name="Lindquist E.A."/>
            <person name="Lipzen A."/>
            <person name="Lundell T."/>
            <person name="Morin E."/>
            <person name="Murat C."/>
            <person name="Sun H."/>
            <person name="Tunlid A."/>
            <person name="Henrissat B."/>
            <person name="Grigoriev I.V."/>
            <person name="Hibbett D.S."/>
            <person name="Martin F."/>
            <person name="Nordberg H.P."/>
            <person name="Cantor M.N."/>
            <person name="Hua S.X."/>
        </authorList>
    </citation>
    <scope>NUCLEOTIDE SEQUENCE [LARGE SCALE GENOMIC DNA]</scope>
    <source>
        <strain evidence="5 6">Marx 270</strain>
    </source>
</reference>
<evidence type="ECO:0000313" key="5">
    <source>
        <dbReference type="EMBL" id="KIO00179.1"/>
    </source>
</evidence>
<dbReference type="AlphaFoldDB" id="A0A0C3NYF0"/>
<accession>A0A0C3NYF0</accession>
<keyword evidence="1" id="KW-0479">Metal-binding</keyword>
<feature type="domain" description="CCHC-type" evidence="4">
    <location>
        <begin position="314"/>
        <end position="328"/>
    </location>
</feature>
<organism evidence="5 6">
    <name type="scientific">Pisolithus tinctorius Marx 270</name>
    <dbReference type="NCBI Taxonomy" id="870435"/>
    <lineage>
        <taxon>Eukaryota</taxon>
        <taxon>Fungi</taxon>
        <taxon>Dikarya</taxon>
        <taxon>Basidiomycota</taxon>
        <taxon>Agaricomycotina</taxon>
        <taxon>Agaricomycetes</taxon>
        <taxon>Agaricomycetidae</taxon>
        <taxon>Boletales</taxon>
        <taxon>Sclerodermatineae</taxon>
        <taxon>Pisolithaceae</taxon>
        <taxon>Pisolithus</taxon>
    </lineage>
</organism>
<dbReference type="EMBL" id="KN831998">
    <property type="protein sequence ID" value="KIO00179.1"/>
    <property type="molecule type" value="Genomic_DNA"/>
</dbReference>
<dbReference type="GO" id="GO:0003676">
    <property type="term" value="F:nucleic acid binding"/>
    <property type="evidence" value="ECO:0007669"/>
    <property type="project" value="InterPro"/>
</dbReference>
<keyword evidence="1" id="KW-0862">Zinc</keyword>
<feature type="compositionally biased region" description="Low complexity" evidence="3">
    <location>
        <begin position="226"/>
        <end position="240"/>
    </location>
</feature>
<evidence type="ECO:0000313" key="6">
    <source>
        <dbReference type="Proteomes" id="UP000054217"/>
    </source>
</evidence>
<evidence type="ECO:0000259" key="4">
    <source>
        <dbReference type="PROSITE" id="PS50158"/>
    </source>
</evidence>
<feature type="non-terminal residue" evidence="5">
    <location>
        <position position="352"/>
    </location>
</feature>
<sequence>FYGDCTEAENPSDFIKAFNRSMLFLNLLSTDTQKIKALANYLGTGSPAERWYEDLTTTQLASWDELTKAFNDRWPITKSASQMSEEYQTELLSHKMLEEDVGIIRTVGRQKVWLHVRWADEAMELARRAKIEGGSTLIWQVKKQLPQAVRKLLDDEYMNWKTFMDDVKKLNTSRLKQERKEIEERKKREEERDQKLLQKLEAVKRATTADITAQLQRLTIRQVAMPRTAPRTSPSTTSPSLRNAQYTPPTEELKETVRKGLEQLLHHADDEEGQRRYLSQLASWTTKHGETAWVTEHTPYPLKPGTAMICSGECFRCGTHRHGSRDCPALEGDSSRLSCNETAWRALCNRVL</sequence>
<dbReference type="OrthoDB" id="3260975at2759"/>
<dbReference type="PROSITE" id="PS50158">
    <property type="entry name" value="ZF_CCHC"/>
    <property type="match status" value="1"/>
</dbReference>
<proteinExistence type="predicted"/>
<feature type="region of interest" description="Disordered" evidence="3">
    <location>
        <begin position="222"/>
        <end position="254"/>
    </location>
</feature>
<dbReference type="Proteomes" id="UP000054217">
    <property type="component" value="Unassembled WGS sequence"/>
</dbReference>
<dbReference type="GO" id="GO:0008270">
    <property type="term" value="F:zinc ion binding"/>
    <property type="evidence" value="ECO:0007669"/>
    <property type="project" value="UniProtKB-KW"/>
</dbReference>
<dbReference type="HOGENOM" id="CLU_037286_0_0_1"/>
<feature type="coiled-coil region" evidence="2">
    <location>
        <begin position="172"/>
        <end position="206"/>
    </location>
</feature>
<feature type="non-terminal residue" evidence="5">
    <location>
        <position position="1"/>
    </location>
</feature>
<dbReference type="STRING" id="870435.A0A0C3NYF0"/>
<protein>
    <recommendedName>
        <fullName evidence="4">CCHC-type domain-containing protein</fullName>
    </recommendedName>
</protein>
<keyword evidence="2" id="KW-0175">Coiled coil</keyword>